<dbReference type="EMBL" id="KQ085912">
    <property type="protein sequence ID" value="KLO16728.1"/>
    <property type="molecule type" value="Genomic_DNA"/>
</dbReference>
<accession>A0A0H2S4X2</accession>
<gene>
    <name evidence="5" type="ORF">SCHPADRAFT_869233</name>
</gene>
<name>A0A0H2S4X2_9AGAM</name>
<comment type="similarity">
    <text evidence="1">Belongs to the peptidase A1 family.</text>
</comment>
<dbReference type="GO" id="GO:0006508">
    <property type="term" value="P:proteolysis"/>
    <property type="evidence" value="ECO:0007669"/>
    <property type="project" value="UniProtKB-KW"/>
</dbReference>
<feature type="region of interest" description="Disordered" evidence="3">
    <location>
        <begin position="554"/>
        <end position="574"/>
    </location>
</feature>
<dbReference type="PROSITE" id="PS51767">
    <property type="entry name" value="PEPTIDASE_A1"/>
    <property type="match status" value="1"/>
</dbReference>
<organism evidence="5 6">
    <name type="scientific">Schizopora paradoxa</name>
    <dbReference type="NCBI Taxonomy" id="27342"/>
    <lineage>
        <taxon>Eukaryota</taxon>
        <taxon>Fungi</taxon>
        <taxon>Dikarya</taxon>
        <taxon>Basidiomycota</taxon>
        <taxon>Agaricomycotina</taxon>
        <taxon>Agaricomycetes</taxon>
        <taxon>Hymenochaetales</taxon>
        <taxon>Schizoporaceae</taxon>
        <taxon>Schizopora</taxon>
    </lineage>
</organism>
<dbReference type="STRING" id="27342.A0A0H2S4X2"/>
<dbReference type="InterPro" id="IPR033121">
    <property type="entry name" value="PEPTIDASE_A1"/>
</dbReference>
<dbReference type="PANTHER" id="PTHR47966">
    <property type="entry name" value="BETA-SITE APP-CLEAVING ENZYME, ISOFORM A-RELATED"/>
    <property type="match status" value="1"/>
</dbReference>
<evidence type="ECO:0000259" key="4">
    <source>
        <dbReference type="PROSITE" id="PS51767"/>
    </source>
</evidence>
<dbReference type="Gene3D" id="2.40.70.10">
    <property type="entry name" value="Acid Proteases"/>
    <property type="match status" value="2"/>
</dbReference>
<feature type="domain" description="Peptidase A1" evidence="4">
    <location>
        <begin position="130"/>
        <end position="507"/>
    </location>
</feature>
<keyword evidence="6" id="KW-1185">Reference proteome</keyword>
<dbReference type="InterPro" id="IPR001461">
    <property type="entry name" value="Aspartic_peptidase_A1"/>
</dbReference>
<sequence>MAANSRSVIFISFLGTVICGGVRDFCTSTSSLFTNPFALDASASSPFPSLVAEARMRRIFILLLATVSLVEGQPLERVSSSDTVSLKPVRRAVSARSPQRHGRGHASIIRRQSQSQYGAIGLGDIADLTYTVALQIGGESTVLNLDTGSSDLWVITSSCSSSICQSSKATPYSPSSFQPIQDNADMKLVYGDSTTGTYASGVVGTDSVKLAGIGLDGQVFLAVNDTNNVSVENGAAGVLGLGFPTESAVQYQAISILGSESTDNLLNSIPTSGPLLPRLVSTGAIGEPMFTVTLQRDTIDSSATHGQLTIGTLPDNVDNSSLTWVPIRLYSTSDGGLQGPTFASNEIYPLRWEVPLDGVFLDGAKLPTSNISSPSSQVTALIDTGNSILRGPADVVQAIYSGISTSFNASAANVIAPYDCSVPHTLSFQFGGKQFPVDPRDFLSPTLVSNTSAECNAAGNLVKTDPPALGALYSWSLGDTFLKSNLVAFYYGNLTNPSVDPPRIGFMSLVPDTASEVAEQDVQTALANGGFFASSEPAPTSTIPLSSRPVLHPASQIPSPIDEPGASGKTSASATNSNGPLSALMACVLSILFSSFWIF</sequence>
<dbReference type="OrthoDB" id="3089at2759"/>
<dbReference type="Proteomes" id="UP000053477">
    <property type="component" value="Unassembled WGS sequence"/>
</dbReference>
<evidence type="ECO:0000313" key="5">
    <source>
        <dbReference type="EMBL" id="KLO16728.1"/>
    </source>
</evidence>
<reference evidence="5 6" key="1">
    <citation type="submission" date="2015-04" db="EMBL/GenBank/DDBJ databases">
        <title>Complete genome sequence of Schizopora paradoxa KUC8140, a cosmopolitan wood degrader in East Asia.</title>
        <authorList>
            <consortium name="DOE Joint Genome Institute"/>
            <person name="Min B."/>
            <person name="Park H."/>
            <person name="Jang Y."/>
            <person name="Kim J.-J."/>
            <person name="Kim K.H."/>
            <person name="Pangilinan J."/>
            <person name="Lipzen A."/>
            <person name="Riley R."/>
            <person name="Grigoriev I.V."/>
            <person name="Spatafora J.W."/>
            <person name="Choi I.-G."/>
        </authorList>
    </citation>
    <scope>NUCLEOTIDE SEQUENCE [LARGE SCALE GENOMIC DNA]</scope>
    <source>
        <strain evidence="5 6">KUC8140</strain>
    </source>
</reference>
<protein>
    <submittedName>
        <fullName evidence="5">Acid protease</fullName>
    </submittedName>
</protein>
<keyword evidence="5" id="KW-0378">Hydrolase</keyword>
<dbReference type="PRINTS" id="PR00792">
    <property type="entry name" value="PEPSIN"/>
</dbReference>
<dbReference type="PANTHER" id="PTHR47966:SF51">
    <property type="entry name" value="BETA-SITE APP-CLEAVING ENZYME, ISOFORM A-RELATED"/>
    <property type="match status" value="1"/>
</dbReference>
<evidence type="ECO:0000256" key="1">
    <source>
        <dbReference type="ARBA" id="ARBA00007447"/>
    </source>
</evidence>
<evidence type="ECO:0000256" key="3">
    <source>
        <dbReference type="SAM" id="MobiDB-lite"/>
    </source>
</evidence>
<feature type="active site" evidence="2">
    <location>
        <position position="383"/>
    </location>
</feature>
<dbReference type="AlphaFoldDB" id="A0A0H2S4X2"/>
<dbReference type="CDD" id="cd05471">
    <property type="entry name" value="pepsin_like"/>
    <property type="match status" value="1"/>
</dbReference>
<dbReference type="GO" id="GO:0004190">
    <property type="term" value="F:aspartic-type endopeptidase activity"/>
    <property type="evidence" value="ECO:0007669"/>
    <property type="project" value="InterPro"/>
</dbReference>
<dbReference type="InterPro" id="IPR034164">
    <property type="entry name" value="Pepsin-like_dom"/>
</dbReference>
<proteinExistence type="inferred from homology"/>
<evidence type="ECO:0000256" key="2">
    <source>
        <dbReference type="PIRSR" id="PIRSR601461-1"/>
    </source>
</evidence>
<dbReference type="Pfam" id="PF00026">
    <property type="entry name" value="Asp"/>
    <property type="match status" value="1"/>
</dbReference>
<keyword evidence="5" id="KW-0645">Protease</keyword>
<evidence type="ECO:0000313" key="6">
    <source>
        <dbReference type="Proteomes" id="UP000053477"/>
    </source>
</evidence>
<feature type="active site" evidence="2">
    <location>
        <position position="146"/>
    </location>
</feature>
<dbReference type="InterPro" id="IPR021109">
    <property type="entry name" value="Peptidase_aspartic_dom_sf"/>
</dbReference>
<dbReference type="InParanoid" id="A0A0H2S4X2"/>
<dbReference type="SUPFAM" id="SSF50630">
    <property type="entry name" value="Acid proteases"/>
    <property type="match status" value="1"/>
</dbReference>